<dbReference type="InterPro" id="IPR036322">
    <property type="entry name" value="WD40_repeat_dom_sf"/>
</dbReference>
<feature type="compositionally biased region" description="Polar residues" evidence="2">
    <location>
        <begin position="137"/>
        <end position="162"/>
    </location>
</feature>
<dbReference type="GO" id="GO:0072330">
    <property type="term" value="P:monocarboxylic acid biosynthetic process"/>
    <property type="evidence" value="ECO:0007669"/>
    <property type="project" value="UniProtKB-ARBA"/>
</dbReference>
<dbReference type="SMART" id="SM00320">
    <property type="entry name" value="WD40"/>
    <property type="match status" value="5"/>
</dbReference>
<protein>
    <recommendedName>
        <fullName evidence="7">GPI inositol-deacylase</fullName>
    </recommendedName>
</protein>
<dbReference type="PANTHER" id="PTHR10039:SF16">
    <property type="entry name" value="GPI INOSITOL-DEACYLASE"/>
    <property type="match status" value="1"/>
</dbReference>
<dbReference type="Gene3D" id="3.40.50.300">
    <property type="entry name" value="P-loop containing nucleotide triphosphate hydrolases"/>
    <property type="match status" value="1"/>
</dbReference>
<keyword evidence="6" id="KW-1185">Reference proteome</keyword>
<dbReference type="SUPFAM" id="SSF53474">
    <property type="entry name" value="alpha/beta-Hydrolases"/>
    <property type="match status" value="1"/>
</dbReference>
<sequence length="1724" mass="194144">MLVQNLCFDQASRNGGAGLQYVLEALDWIAEAAKPSSGRLEEPLDCHLAPTNPYQPLSDSSSSSHMNLVHVPRVMVEAFGGSQNAQTPRLDDLDDRVDLTSQSQKQDPPISTPLEHPLHNRRRSSGVGQLFKDRRPSVTSRRTTQLSEISNAQNQLFPSTSPEHQRRRSQDRRDDPMGLTVLHAPESKYRTVDILFIHGLGGTSLRTWCKNRDLEFLWPKKWLSEEPDLSTARILTFGYNANFATKKEQASLSIGDFANDLLFHMKYDDDGDDKMGEVPIIIVAHSMGGLVFKKAFIHGHLNDQYRKITSSIKAVLFMATPHRGTDLAESLNRILTSSIFGHSPKDYVRELTKGSTTIDELNDTFRHHAAKLQIFSFYETLTTAVGPMNVMILEKYSSLLGYHNETPEPLMANHHDVVKFSSRNDPNYKSVRGALRSIVNTMRFSKTHQNDTEKNLEIIRKWLGVTGPPEEDLVSLRSVRKAGTCQFLLQKPEFEDWLDSDVPHILWAHAPPGSGKSIQCSFVIESLQLRQESCAYWFFKDGDVQKRSLSNMLRSVAYQIAVEDDSFRRALMEVVKSGMHVDKADARTIWRNIFASRLSAISSVLYWVIDGLDESESSRTFIDLISNISMPQSNIRLLFFSRPLSNIGQAVNRARRRITITDLALTDNLNDIRLVAADEMEYFLSSDEFEDFKHETIEEITCRSQGNFLWASLILKMVVNCHRQEEVKQVLRTTPDGMDKLYHGMTAAITKIDREENISLRKILLSWAMYSTRPIRLEELMEPYATELHTVIDLKHTIGEVCGQFVVINSNNQVVLVHQTARQYLRACTELPFSLDAYEVNEELLFQCLTFLCDLSLKTKIRQRKTPIFVSYASVSWALHLNRSSVESDRVLKILVKFFGGNFPLPWIQLLAMNGHLSHLVAISSHLMSFVRQRRKLDAIKPAPLLRLPELSLLETWAVDLLKMTAKFGIHLSDDPDVIYKYIPPLSPENSMLYQKYANKSSATISVSGITNTDWDDCLARVSNGSDSALHIAVSMEYLAIANGRPNGRIRLWSNVIFQEHSGFNPGEPISSISFSNSGSLLACYCLDNTYVWRVSDRTVVAKIASPYQERPKCLRFGQDEAFLIVATDFRRVYRLDFYNDNPTWLSYGPSLLLETSLPEGAFINTPSSVDFNPDCTQLAVAYRNFPLAVWNIDPPEVIARCRQKENQGQTTNTTPWTGVNRVVWHPFSGQVLGINRDGNIFKWGPMDDSYEEVKQESDNTPSDIQCCPNGLVFATSDVKGSVRIYDYSQMVQMYKLTSESIVTNIAFSPDSRRLYDLRGSWCNVWEPNCLIRLSDTSIDPSEDSESVKSYDQKRKNSFVLELDDKSGSMISLPTSEAHADTKPPITAVANCARDQSIFAHATDDGTIEICDMQTKCKHLITEFTFGMDIVHFALAQGGDYIAYCLLDGHVTVKSIDLSSIPERISTETVFAETKSTSRGQIRQILFDGSSERLLVCGVERLQVLSVADSSIVAEIELDPADSPAQWVNHPTDLNILLGFTVGGVSALSWDTLEIKYTLSHNSGNSSDIQQLAPSVKLEALAQSYHPKMHLATISEDTTNGRLSRFVLLDTSVLYEGHIDSLSPVSLDAVHLPLPITECMERPVGLLADGRLVFLDKALWVCTAQLWLPSVRGSETTVTRHFFIPRDWLNNTELVLCRVQADGKFLCPSKGEMAVIKSNIGTDW</sequence>
<dbReference type="InterPro" id="IPR015943">
    <property type="entry name" value="WD40/YVTN_repeat-like_dom_sf"/>
</dbReference>
<dbReference type="Pfam" id="PF24883">
    <property type="entry name" value="NPHP3_N"/>
    <property type="match status" value="1"/>
</dbReference>
<dbReference type="InterPro" id="IPR056884">
    <property type="entry name" value="NPHP3-like_N"/>
</dbReference>
<dbReference type="OrthoDB" id="194358at2759"/>
<evidence type="ECO:0000256" key="1">
    <source>
        <dbReference type="ARBA" id="ARBA00022737"/>
    </source>
</evidence>
<feature type="region of interest" description="Disordered" evidence="2">
    <location>
        <begin position="99"/>
        <end position="178"/>
    </location>
</feature>
<dbReference type="Pfam" id="PF22939">
    <property type="entry name" value="WHD_GPIID"/>
    <property type="match status" value="1"/>
</dbReference>
<dbReference type="InterPro" id="IPR029058">
    <property type="entry name" value="AB_hydrolase_fold"/>
</dbReference>
<reference evidence="6" key="1">
    <citation type="journal article" date="2017" name="Nat. Microbiol.">
        <title>Global analysis of biosynthetic gene clusters reveals vast potential of secondary metabolite production in Penicillium species.</title>
        <authorList>
            <person name="Nielsen J.C."/>
            <person name="Grijseels S."/>
            <person name="Prigent S."/>
            <person name="Ji B."/>
            <person name="Dainat J."/>
            <person name="Nielsen K.F."/>
            <person name="Frisvad J.C."/>
            <person name="Workman M."/>
            <person name="Nielsen J."/>
        </authorList>
    </citation>
    <scope>NUCLEOTIDE SEQUENCE [LARGE SCALE GENOMIC DNA]</scope>
    <source>
        <strain evidence="6">IBT 14082</strain>
    </source>
</reference>
<dbReference type="SUPFAM" id="SSF52540">
    <property type="entry name" value="P-loop containing nucleoside triphosphate hydrolases"/>
    <property type="match status" value="1"/>
</dbReference>
<feature type="domain" description="GPI inositol-deacylase winged helix" evidence="3">
    <location>
        <begin position="761"/>
        <end position="825"/>
    </location>
</feature>
<dbReference type="Gene3D" id="2.130.10.10">
    <property type="entry name" value="YVTN repeat-like/Quinoprotein amine dehydrogenase"/>
    <property type="match status" value="3"/>
</dbReference>
<evidence type="ECO:0000259" key="4">
    <source>
        <dbReference type="Pfam" id="PF24883"/>
    </source>
</evidence>
<gene>
    <name evidence="5" type="ORF">PENFLA_c037G11057</name>
</gene>
<comment type="caution">
    <text evidence="5">The sequence shown here is derived from an EMBL/GenBank/DDBJ whole genome shotgun (WGS) entry which is preliminary data.</text>
</comment>
<evidence type="ECO:0000256" key="2">
    <source>
        <dbReference type="SAM" id="MobiDB-lite"/>
    </source>
</evidence>
<evidence type="ECO:0000313" key="6">
    <source>
        <dbReference type="Proteomes" id="UP000191342"/>
    </source>
</evidence>
<name>A0A1V6SKT3_9EURO</name>
<feature type="domain" description="Nephrocystin 3-like N-terminal" evidence="4">
    <location>
        <begin position="483"/>
        <end position="642"/>
    </location>
</feature>
<evidence type="ECO:0008006" key="7">
    <source>
        <dbReference type="Google" id="ProtNLM"/>
    </source>
</evidence>
<organism evidence="5 6">
    <name type="scientific">Penicillium flavigenum</name>
    <dbReference type="NCBI Taxonomy" id="254877"/>
    <lineage>
        <taxon>Eukaryota</taxon>
        <taxon>Fungi</taxon>
        <taxon>Dikarya</taxon>
        <taxon>Ascomycota</taxon>
        <taxon>Pezizomycotina</taxon>
        <taxon>Eurotiomycetes</taxon>
        <taxon>Eurotiomycetidae</taxon>
        <taxon>Eurotiales</taxon>
        <taxon>Aspergillaceae</taxon>
        <taxon>Penicillium</taxon>
    </lineage>
</organism>
<dbReference type="GO" id="GO:0017000">
    <property type="term" value="P:antibiotic biosynthetic process"/>
    <property type="evidence" value="ECO:0007669"/>
    <property type="project" value="UniProtKB-ARBA"/>
</dbReference>
<dbReference type="Proteomes" id="UP000191342">
    <property type="component" value="Unassembled WGS sequence"/>
</dbReference>
<dbReference type="InterPro" id="IPR054471">
    <property type="entry name" value="GPIID_WHD"/>
</dbReference>
<evidence type="ECO:0000259" key="3">
    <source>
        <dbReference type="Pfam" id="PF22939"/>
    </source>
</evidence>
<dbReference type="InterPro" id="IPR027417">
    <property type="entry name" value="P-loop_NTPase"/>
</dbReference>
<dbReference type="Gene3D" id="3.40.50.1820">
    <property type="entry name" value="alpha/beta hydrolase"/>
    <property type="match status" value="1"/>
</dbReference>
<dbReference type="PANTHER" id="PTHR10039">
    <property type="entry name" value="AMELOGENIN"/>
    <property type="match status" value="1"/>
</dbReference>
<dbReference type="SUPFAM" id="SSF50978">
    <property type="entry name" value="WD40 repeat-like"/>
    <property type="match status" value="2"/>
</dbReference>
<dbReference type="EMBL" id="MLQL01000037">
    <property type="protein sequence ID" value="OQE14508.1"/>
    <property type="molecule type" value="Genomic_DNA"/>
</dbReference>
<dbReference type="InterPro" id="IPR001680">
    <property type="entry name" value="WD40_rpt"/>
</dbReference>
<proteinExistence type="predicted"/>
<evidence type="ECO:0000313" key="5">
    <source>
        <dbReference type="EMBL" id="OQE14508.1"/>
    </source>
</evidence>
<accession>A0A1V6SKT3</accession>
<keyword evidence="1" id="KW-0677">Repeat</keyword>